<sequence>MQGGSSSRNGHATSAAACSCHLAVRDTARTLFQVRPRILDPVHDTDGGTCRTMLVLALCENQYACVRLCVPSSKKKGCAANQVYSFLSLRDGTNQQSFTESRLKKE</sequence>
<name>A0A0A9R5A4_ARUDO</name>
<protein>
    <submittedName>
        <fullName evidence="1">Uncharacterized protein</fullName>
    </submittedName>
</protein>
<proteinExistence type="predicted"/>
<dbReference type="AlphaFoldDB" id="A0A0A9R5A4"/>
<evidence type="ECO:0000313" key="1">
    <source>
        <dbReference type="EMBL" id="JAD85583.1"/>
    </source>
</evidence>
<dbReference type="EMBL" id="GBRH01212312">
    <property type="protein sequence ID" value="JAD85583.1"/>
    <property type="molecule type" value="Transcribed_RNA"/>
</dbReference>
<accession>A0A0A9R5A4</accession>
<reference evidence="1" key="1">
    <citation type="submission" date="2014-09" db="EMBL/GenBank/DDBJ databases">
        <authorList>
            <person name="Magalhaes I.L.F."/>
            <person name="Oliveira U."/>
            <person name="Santos F.R."/>
            <person name="Vidigal T.H.D.A."/>
            <person name="Brescovit A.D."/>
            <person name="Santos A.J."/>
        </authorList>
    </citation>
    <scope>NUCLEOTIDE SEQUENCE</scope>
    <source>
        <tissue evidence="1">Shoot tissue taken approximately 20 cm above the soil surface</tissue>
    </source>
</reference>
<organism evidence="1">
    <name type="scientific">Arundo donax</name>
    <name type="common">Giant reed</name>
    <name type="synonym">Donax arundinaceus</name>
    <dbReference type="NCBI Taxonomy" id="35708"/>
    <lineage>
        <taxon>Eukaryota</taxon>
        <taxon>Viridiplantae</taxon>
        <taxon>Streptophyta</taxon>
        <taxon>Embryophyta</taxon>
        <taxon>Tracheophyta</taxon>
        <taxon>Spermatophyta</taxon>
        <taxon>Magnoliopsida</taxon>
        <taxon>Liliopsida</taxon>
        <taxon>Poales</taxon>
        <taxon>Poaceae</taxon>
        <taxon>PACMAD clade</taxon>
        <taxon>Arundinoideae</taxon>
        <taxon>Arundineae</taxon>
        <taxon>Arundo</taxon>
    </lineage>
</organism>
<reference evidence="1" key="2">
    <citation type="journal article" date="2015" name="Data Brief">
        <title>Shoot transcriptome of the giant reed, Arundo donax.</title>
        <authorList>
            <person name="Barrero R.A."/>
            <person name="Guerrero F.D."/>
            <person name="Moolhuijzen P."/>
            <person name="Goolsby J.A."/>
            <person name="Tidwell J."/>
            <person name="Bellgard S.E."/>
            <person name="Bellgard M.I."/>
        </authorList>
    </citation>
    <scope>NUCLEOTIDE SEQUENCE</scope>
    <source>
        <tissue evidence="1">Shoot tissue taken approximately 20 cm above the soil surface</tissue>
    </source>
</reference>